<dbReference type="SUPFAM" id="SSF48498">
    <property type="entry name" value="Tetracyclin repressor-like, C-terminal domain"/>
    <property type="match status" value="1"/>
</dbReference>
<protein>
    <submittedName>
        <fullName evidence="6">TetR/AcrR family transcriptional regulator</fullName>
    </submittedName>
</protein>
<evidence type="ECO:0000256" key="2">
    <source>
        <dbReference type="ARBA" id="ARBA00023125"/>
    </source>
</evidence>
<evidence type="ECO:0000313" key="6">
    <source>
        <dbReference type="EMBL" id="GAA0349581.1"/>
    </source>
</evidence>
<dbReference type="SUPFAM" id="SSF46689">
    <property type="entry name" value="Homeodomain-like"/>
    <property type="match status" value="1"/>
</dbReference>
<keyword evidence="3" id="KW-0804">Transcription</keyword>
<evidence type="ECO:0000313" key="7">
    <source>
        <dbReference type="Proteomes" id="UP001501757"/>
    </source>
</evidence>
<dbReference type="PANTHER" id="PTHR47506">
    <property type="entry name" value="TRANSCRIPTIONAL REGULATORY PROTEIN"/>
    <property type="match status" value="1"/>
</dbReference>
<feature type="domain" description="HTH tetR-type" evidence="5">
    <location>
        <begin position="5"/>
        <end position="65"/>
    </location>
</feature>
<sequence length="201" mass="22776">MLMPVSKRQQIVAEADRLFYEQGFEFTSFANIADAVQISRGNFYYHFKTKDEILDAVIALRLDRTRQMLDDWQQSGEDPKARIACFIQILIVNGNKIVKYGCPVGSLTSELAKLNHQALTRANDLFGLFRQWLAGQFMALGFPQHQADTLAMHLLARSQGIATLANAFDDMAFIEQEVQQLNQWLEQQLAGQAESDNSKES</sequence>
<keyword evidence="2 4" id="KW-0238">DNA-binding</keyword>
<dbReference type="Gene3D" id="1.10.357.10">
    <property type="entry name" value="Tetracycline Repressor, domain 2"/>
    <property type="match status" value="1"/>
</dbReference>
<accession>A0ABP3GQC8</accession>
<dbReference type="InterPro" id="IPR009057">
    <property type="entry name" value="Homeodomain-like_sf"/>
</dbReference>
<dbReference type="PROSITE" id="PS50977">
    <property type="entry name" value="HTH_TETR_2"/>
    <property type="match status" value="1"/>
</dbReference>
<evidence type="ECO:0000259" key="5">
    <source>
        <dbReference type="PROSITE" id="PS50977"/>
    </source>
</evidence>
<dbReference type="EMBL" id="BAAAEI010000006">
    <property type="protein sequence ID" value="GAA0349581.1"/>
    <property type="molecule type" value="Genomic_DNA"/>
</dbReference>
<keyword evidence="1" id="KW-0805">Transcription regulation</keyword>
<dbReference type="PANTHER" id="PTHR47506:SF1">
    <property type="entry name" value="HTH-TYPE TRANSCRIPTIONAL REGULATOR YJDC"/>
    <property type="match status" value="1"/>
</dbReference>
<evidence type="ECO:0000256" key="3">
    <source>
        <dbReference type="ARBA" id="ARBA00023163"/>
    </source>
</evidence>
<evidence type="ECO:0000256" key="1">
    <source>
        <dbReference type="ARBA" id="ARBA00023015"/>
    </source>
</evidence>
<dbReference type="InterPro" id="IPR001647">
    <property type="entry name" value="HTH_TetR"/>
</dbReference>
<gene>
    <name evidence="6" type="ORF">GCM10009092_12480</name>
</gene>
<keyword evidence="7" id="KW-1185">Reference proteome</keyword>
<evidence type="ECO:0000256" key="4">
    <source>
        <dbReference type="PROSITE-ProRule" id="PRU00335"/>
    </source>
</evidence>
<dbReference type="InterPro" id="IPR036271">
    <property type="entry name" value="Tet_transcr_reg_TetR-rel_C_sf"/>
</dbReference>
<comment type="caution">
    <text evidence="6">The sequence shown here is derived from an EMBL/GenBank/DDBJ whole genome shotgun (WGS) entry which is preliminary data.</text>
</comment>
<dbReference type="InterPro" id="IPR054156">
    <property type="entry name" value="YxaF_TetR_C"/>
</dbReference>
<feature type="DNA-binding region" description="H-T-H motif" evidence="4">
    <location>
        <begin position="28"/>
        <end position="47"/>
    </location>
</feature>
<reference evidence="7" key="1">
    <citation type="journal article" date="2019" name="Int. J. Syst. Evol. Microbiol.">
        <title>The Global Catalogue of Microorganisms (GCM) 10K type strain sequencing project: providing services to taxonomists for standard genome sequencing and annotation.</title>
        <authorList>
            <consortium name="The Broad Institute Genomics Platform"/>
            <consortium name="The Broad Institute Genome Sequencing Center for Infectious Disease"/>
            <person name="Wu L."/>
            <person name="Ma J."/>
        </authorList>
    </citation>
    <scope>NUCLEOTIDE SEQUENCE [LARGE SCALE GENOMIC DNA]</scope>
    <source>
        <strain evidence="7">JCM 13378</strain>
    </source>
</reference>
<organism evidence="6 7">
    <name type="scientific">Bowmanella denitrificans</name>
    <dbReference type="NCBI Taxonomy" id="366582"/>
    <lineage>
        <taxon>Bacteria</taxon>
        <taxon>Pseudomonadati</taxon>
        <taxon>Pseudomonadota</taxon>
        <taxon>Gammaproteobacteria</taxon>
        <taxon>Alteromonadales</taxon>
        <taxon>Alteromonadaceae</taxon>
        <taxon>Bowmanella</taxon>
    </lineage>
</organism>
<dbReference type="Pfam" id="PF00440">
    <property type="entry name" value="TetR_N"/>
    <property type="match status" value="1"/>
</dbReference>
<dbReference type="PRINTS" id="PR00455">
    <property type="entry name" value="HTHTETR"/>
</dbReference>
<name>A0ABP3GQC8_9ALTE</name>
<proteinExistence type="predicted"/>
<dbReference type="Pfam" id="PF21993">
    <property type="entry name" value="TetR_C_13_2"/>
    <property type="match status" value="1"/>
</dbReference>
<dbReference type="Proteomes" id="UP001501757">
    <property type="component" value="Unassembled WGS sequence"/>
</dbReference>